<dbReference type="PANTHER" id="PTHR38342:SF2">
    <property type="entry name" value="INNER MEMBRANE OR EXPORTED"/>
    <property type="match status" value="1"/>
</dbReference>
<dbReference type="CDD" id="cd14797">
    <property type="entry name" value="DUF302"/>
    <property type="match status" value="1"/>
</dbReference>
<dbReference type="InterPro" id="IPR005180">
    <property type="entry name" value="DUF302"/>
</dbReference>
<protein>
    <submittedName>
        <fullName evidence="3">DUF302 domain-containing protein</fullName>
    </submittedName>
</protein>
<dbReference type="Gene3D" id="3.30.310.70">
    <property type="entry name" value="TT1751-like domain"/>
    <property type="match status" value="1"/>
</dbReference>
<feature type="domain" description="DUF302" evidence="2">
    <location>
        <begin position="59"/>
        <end position="121"/>
    </location>
</feature>
<dbReference type="AlphaFoldDB" id="A0A944QW91"/>
<organism evidence="3 4">
    <name type="scientific">Candidatus Thiodiazotropha taylori</name>
    <dbReference type="NCBI Taxonomy" id="2792791"/>
    <lineage>
        <taxon>Bacteria</taxon>
        <taxon>Pseudomonadati</taxon>
        <taxon>Pseudomonadota</taxon>
        <taxon>Gammaproteobacteria</taxon>
        <taxon>Chromatiales</taxon>
        <taxon>Sedimenticolaceae</taxon>
        <taxon>Candidatus Thiodiazotropha</taxon>
    </lineage>
</organism>
<proteinExistence type="predicted"/>
<evidence type="ECO:0000313" key="4">
    <source>
        <dbReference type="Proteomes" id="UP000770889"/>
    </source>
</evidence>
<dbReference type="InterPro" id="IPR035923">
    <property type="entry name" value="TT1751-like_sf"/>
</dbReference>
<feature type="chain" id="PRO_5037532116" evidence="1">
    <location>
        <begin position="25"/>
        <end position="154"/>
    </location>
</feature>
<evidence type="ECO:0000259" key="2">
    <source>
        <dbReference type="Pfam" id="PF03625"/>
    </source>
</evidence>
<name>A0A944QW91_9GAMM</name>
<dbReference type="Proteomes" id="UP000770889">
    <property type="component" value="Unassembled WGS sequence"/>
</dbReference>
<accession>A0A944QW91</accession>
<dbReference type="PANTHER" id="PTHR38342">
    <property type="entry name" value="SLR5037 PROTEIN"/>
    <property type="match status" value="1"/>
</dbReference>
<evidence type="ECO:0000256" key="1">
    <source>
        <dbReference type="SAM" id="SignalP"/>
    </source>
</evidence>
<dbReference type="EMBL" id="JAHHGM010000021">
    <property type="protein sequence ID" value="MBT2990814.1"/>
    <property type="molecule type" value="Genomic_DNA"/>
</dbReference>
<sequence>MTMSKTTPLLVLILMAVSAPVALADSGLVNLSSQFSVGETADRFASAATGAGLKVFNRIDHAAGAAKVGKTLRPTELIIFGSPKVGTALMTSDQRIGIDLPLKALVWQDAEGKVWLSYNSPDHLFSRFAINDREKVKQNVTAALKKFARHATQP</sequence>
<keyword evidence="1" id="KW-0732">Signal</keyword>
<dbReference type="SUPFAM" id="SSF103247">
    <property type="entry name" value="TT1751-like"/>
    <property type="match status" value="1"/>
</dbReference>
<dbReference type="Pfam" id="PF03625">
    <property type="entry name" value="DUF302"/>
    <property type="match status" value="1"/>
</dbReference>
<comment type="caution">
    <text evidence="3">The sequence shown here is derived from an EMBL/GenBank/DDBJ whole genome shotgun (WGS) entry which is preliminary data.</text>
</comment>
<evidence type="ECO:0000313" key="3">
    <source>
        <dbReference type="EMBL" id="MBT2990814.1"/>
    </source>
</evidence>
<gene>
    <name evidence="3" type="ORF">KME65_17795</name>
</gene>
<feature type="signal peptide" evidence="1">
    <location>
        <begin position="1"/>
        <end position="24"/>
    </location>
</feature>
<reference evidence="3 4" key="1">
    <citation type="submission" date="2021-05" db="EMBL/GenBank/DDBJ databases">
        <title>Genetic and Functional Diversity in Clade A Lucinid endosymbionts from the Bahamas.</title>
        <authorList>
            <person name="Giani N.M."/>
            <person name="Engel A.S."/>
            <person name="Campbell B.J."/>
        </authorList>
    </citation>
    <scope>NUCLEOTIDE SEQUENCE [LARGE SCALE GENOMIC DNA]</scope>
    <source>
        <strain evidence="3">LUC16012Gg_MoonRockCtena</strain>
    </source>
</reference>